<evidence type="ECO:0000256" key="4">
    <source>
        <dbReference type="ARBA" id="ARBA00022475"/>
    </source>
</evidence>
<accession>A0A7M2Z2E5</accession>
<evidence type="ECO:0000256" key="2">
    <source>
        <dbReference type="ARBA" id="ARBA00008335"/>
    </source>
</evidence>
<dbReference type="Gene3D" id="1.20.1250.20">
    <property type="entry name" value="MFS general substrate transporter like domains"/>
    <property type="match status" value="1"/>
</dbReference>
<dbReference type="GO" id="GO:0022857">
    <property type="term" value="F:transmembrane transporter activity"/>
    <property type="evidence" value="ECO:0007669"/>
    <property type="project" value="InterPro"/>
</dbReference>
<dbReference type="PANTHER" id="PTHR43271:SF2">
    <property type="entry name" value="BLL2771 PROTEIN"/>
    <property type="match status" value="1"/>
</dbReference>
<gene>
    <name evidence="10" type="ORF">Gocc_0523</name>
</gene>
<proteinExistence type="inferred from homology"/>
<feature type="transmembrane region" description="Helical" evidence="8">
    <location>
        <begin position="324"/>
        <end position="343"/>
    </location>
</feature>
<feature type="transmembrane region" description="Helical" evidence="8">
    <location>
        <begin position="267"/>
        <end position="283"/>
    </location>
</feature>
<name>A0A7M2Z2E5_9ACTN</name>
<evidence type="ECO:0000259" key="9">
    <source>
        <dbReference type="PROSITE" id="PS50850"/>
    </source>
</evidence>
<dbReference type="InterPro" id="IPR036259">
    <property type="entry name" value="MFS_trans_sf"/>
</dbReference>
<feature type="transmembrane region" description="Helical" evidence="8">
    <location>
        <begin position="202"/>
        <end position="225"/>
    </location>
</feature>
<keyword evidence="4" id="KW-1003">Cell membrane</keyword>
<keyword evidence="7 8" id="KW-0472">Membrane</keyword>
<feature type="transmembrane region" description="Helical" evidence="8">
    <location>
        <begin position="132"/>
        <end position="153"/>
    </location>
</feature>
<dbReference type="RefSeq" id="WP_114794954.1">
    <property type="nucleotide sequence ID" value="NZ_QQZY01000001.1"/>
</dbReference>
<keyword evidence="11" id="KW-1185">Reference proteome</keyword>
<feature type="transmembrane region" description="Helical" evidence="8">
    <location>
        <begin position="159"/>
        <end position="181"/>
    </location>
</feature>
<keyword evidence="6 8" id="KW-1133">Transmembrane helix</keyword>
<feature type="transmembrane region" description="Helical" evidence="8">
    <location>
        <begin position="289"/>
        <end position="312"/>
    </location>
</feature>
<sequence length="395" mass="40487">MTPVSRALAGFMLGAAGMFATMYSTQAILPELSRDFGVSPSRAGLSVSVVVGAVALGGWVWGPVSDRIGRTRTIRLASLLLVPPTIGVALAPGFDALLAFRALQGLCMPGLLAVGAPYVVEAFVPRIGSRAMGYYVSALVAGGLLGRLGVALAGSLVGWRAAIGFLVVLPLAAAAAMRGSLPEPPPPARGHGALRHLLNGRLLAVAVAGGSLFFAFVGTFTYVVYRLEQPPFSYSAAAASLVFVLWLLGLTGPLAGRAADRVGWRRLTALALAASAMGLLLTLSDRLPLVVPGLALVAAAMFAGYTATQLGVGDAALADRGSASALYFSTYYGAGALGAYLPGVAWERWGWTGVASVGLGSLALAAAALAAAGERRPHISARSGRRSAHVVRRRR</sequence>
<feature type="domain" description="Major facilitator superfamily (MFS) profile" evidence="9">
    <location>
        <begin position="1"/>
        <end position="378"/>
    </location>
</feature>
<dbReference type="Proteomes" id="UP000254134">
    <property type="component" value="Unassembled WGS sequence"/>
</dbReference>
<reference evidence="10 11" key="1">
    <citation type="submission" date="2018-07" db="EMBL/GenBank/DDBJ databases">
        <title>High-quality-draft genome sequence of Gaiella occulta.</title>
        <authorList>
            <person name="Severino R."/>
            <person name="Froufe H.J.C."/>
            <person name="Rainey F.A."/>
            <person name="Barroso C."/>
            <person name="Albuquerque L."/>
            <person name="Lobo-Da-Cunha A."/>
            <person name="Da Costa M.S."/>
            <person name="Egas C."/>
        </authorList>
    </citation>
    <scope>NUCLEOTIDE SEQUENCE [LARGE SCALE GENOMIC DNA]</scope>
    <source>
        <strain evidence="10 11">F2-233</strain>
    </source>
</reference>
<comment type="subcellular location">
    <subcellularLocation>
        <location evidence="1">Cell membrane</location>
        <topology evidence="1">Multi-pass membrane protein</topology>
    </subcellularLocation>
</comment>
<comment type="similarity">
    <text evidence="2">Belongs to the major facilitator superfamily.</text>
</comment>
<feature type="transmembrane region" description="Helical" evidence="8">
    <location>
        <begin position="349"/>
        <end position="372"/>
    </location>
</feature>
<dbReference type="InterPro" id="IPR020846">
    <property type="entry name" value="MFS_dom"/>
</dbReference>
<dbReference type="GO" id="GO:0005886">
    <property type="term" value="C:plasma membrane"/>
    <property type="evidence" value="ECO:0007669"/>
    <property type="project" value="UniProtKB-SubCell"/>
</dbReference>
<feature type="transmembrane region" description="Helical" evidence="8">
    <location>
        <begin position="100"/>
        <end position="120"/>
    </location>
</feature>
<dbReference type="PROSITE" id="PS50850">
    <property type="entry name" value="MFS"/>
    <property type="match status" value="1"/>
</dbReference>
<reference evidence="11" key="2">
    <citation type="journal article" date="2019" name="MicrobiologyOpen">
        <title>High-quality draft genome sequence of Gaiella occulta isolated from a 150 meter deep mineral water borehole and comparison with the genome sequences of other deep-branching lineages of the phylum Actinobacteria.</title>
        <authorList>
            <person name="Severino R."/>
            <person name="Froufe H.J.C."/>
            <person name="Barroso C."/>
            <person name="Albuquerque L."/>
            <person name="Lobo-da-Cunha A."/>
            <person name="da Costa M.S."/>
            <person name="Egas C."/>
        </authorList>
    </citation>
    <scope>NUCLEOTIDE SEQUENCE [LARGE SCALE GENOMIC DNA]</scope>
    <source>
        <strain evidence="11">F2-233</strain>
    </source>
</reference>
<evidence type="ECO:0000313" key="10">
    <source>
        <dbReference type="EMBL" id="RDI76104.1"/>
    </source>
</evidence>
<evidence type="ECO:0000313" key="11">
    <source>
        <dbReference type="Proteomes" id="UP000254134"/>
    </source>
</evidence>
<evidence type="ECO:0000256" key="1">
    <source>
        <dbReference type="ARBA" id="ARBA00004651"/>
    </source>
</evidence>
<keyword evidence="5 8" id="KW-0812">Transmembrane</keyword>
<protein>
    <submittedName>
        <fullName evidence="10">Arabinose efflux permease</fullName>
    </submittedName>
</protein>
<comment type="caution">
    <text evidence="10">The sequence shown here is derived from an EMBL/GenBank/DDBJ whole genome shotgun (WGS) entry which is preliminary data.</text>
</comment>
<dbReference type="InterPro" id="IPR011701">
    <property type="entry name" value="MFS"/>
</dbReference>
<dbReference type="SUPFAM" id="SSF103473">
    <property type="entry name" value="MFS general substrate transporter"/>
    <property type="match status" value="1"/>
</dbReference>
<organism evidence="10 11">
    <name type="scientific">Gaiella occulta</name>
    <dbReference type="NCBI Taxonomy" id="1002870"/>
    <lineage>
        <taxon>Bacteria</taxon>
        <taxon>Bacillati</taxon>
        <taxon>Actinomycetota</taxon>
        <taxon>Thermoleophilia</taxon>
        <taxon>Gaiellales</taxon>
        <taxon>Gaiellaceae</taxon>
        <taxon>Gaiella</taxon>
    </lineage>
</organism>
<evidence type="ECO:0000256" key="8">
    <source>
        <dbReference type="SAM" id="Phobius"/>
    </source>
</evidence>
<evidence type="ECO:0000256" key="7">
    <source>
        <dbReference type="ARBA" id="ARBA00023136"/>
    </source>
</evidence>
<feature type="transmembrane region" description="Helical" evidence="8">
    <location>
        <begin position="231"/>
        <end position="255"/>
    </location>
</feature>
<evidence type="ECO:0000256" key="5">
    <source>
        <dbReference type="ARBA" id="ARBA00022692"/>
    </source>
</evidence>
<dbReference type="PANTHER" id="PTHR43271">
    <property type="entry name" value="BLL2771 PROTEIN"/>
    <property type="match status" value="1"/>
</dbReference>
<dbReference type="AlphaFoldDB" id="A0A7M2Z2E5"/>
<evidence type="ECO:0000256" key="6">
    <source>
        <dbReference type="ARBA" id="ARBA00022989"/>
    </source>
</evidence>
<feature type="transmembrane region" description="Helical" evidence="8">
    <location>
        <begin position="74"/>
        <end position="94"/>
    </location>
</feature>
<dbReference type="Pfam" id="PF07690">
    <property type="entry name" value="MFS_1"/>
    <property type="match status" value="1"/>
</dbReference>
<keyword evidence="3" id="KW-0813">Transport</keyword>
<dbReference type="EMBL" id="QQZY01000001">
    <property type="protein sequence ID" value="RDI76104.1"/>
    <property type="molecule type" value="Genomic_DNA"/>
</dbReference>
<dbReference type="CDD" id="cd17324">
    <property type="entry name" value="MFS_NepI_like"/>
    <property type="match status" value="1"/>
</dbReference>
<feature type="transmembrane region" description="Helical" evidence="8">
    <location>
        <begin position="43"/>
        <end position="62"/>
    </location>
</feature>
<dbReference type="OrthoDB" id="63984at2"/>
<evidence type="ECO:0000256" key="3">
    <source>
        <dbReference type="ARBA" id="ARBA00022448"/>
    </source>
</evidence>